<keyword evidence="2" id="KW-0378">Hydrolase</keyword>
<sequence length="370" mass="40825">MAKGEDAVRRRRSKANRKRIRNCETSVSDRVAAIIAAKRRRKAGKRRICEGMCFSLPTPDDPFNEGHGKKETEMKRKTNKNKLKKRKKEELNSPLGIDKKLEEKLSGIPDAEMKFQEKSIQKPGKKGLDNVSDIGTISKFLVLCLKAVENAWVNEGIFNEELYGNLLASTWGADFCRICMSGSSIVETSGACATREQVAWLVSMAADIVARKESQGIIVPSPFLLFLVSSRDRAIEVRSVCKPLKALGVHTVSLHSGASLDYQVQGLRSCEAEFLVCTPERLVELVLLNAVDVSSTSLLVIDGLREFVNLGLMDKLKSIRDNISGKPQVIIFTGSQGDLQMDINLQSFIRGPLYNLSTHQSIASLSALAS</sequence>
<evidence type="ECO:0000256" key="4">
    <source>
        <dbReference type="ARBA" id="ARBA00022840"/>
    </source>
</evidence>
<dbReference type="Gene3D" id="3.40.50.300">
    <property type="entry name" value="P-loop containing nucleotide triphosphate hydrolases"/>
    <property type="match status" value="1"/>
</dbReference>
<evidence type="ECO:0000256" key="1">
    <source>
        <dbReference type="ARBA" id="ARBA00022741"/>
    </source>
</evidence>
<feature type="compositionally biased region" description="Basic residues" evidence="5">
    <location>
        <begin position="9"/>
        <end position="20"/>
    </location>
</feature>
<comment type="caution">
    <text evidence="7">The sequence shown here is derived from an EMBL/GenBank/DDBJ whole genome shotgun (WGS) entry which is preliminary data.</text>
</comment>
<keyword evidence="3" id="KW-0347">Helicase</keyword>
<evidence type="ECO:0000256" key="2">
    <source>
        <dbReference type="ARBA" id="ARBA00022801"/>
    </source>
</evidence>
<gene>
    <name evidence="7" type="ORF">HPP92_024384</name>
</gene>
<organism evidence="7 8">
    <name type="scientific">Vanilla planifolia</name>
    <name type="common">Vanilla</name>
    <dbReference type="NCBI Taxonomy" id="51239"/>
    <lineage>
        <taxon>Eukaryota</taxon>
        <taxon>Viridiplantae</taxon>
        <taxon>Streptophyta</taxon>
        <taxon>Embryophyta</taxon>
        <taxon>Tracheophyta</taxon>
        <taxon>Spermatophyta</taxon>
        <taxon>Magnoliopsida</taxon>
        <taxon>Liliopsida</taxon>
        <taxon>Asparagales</taxon>
        <taxon>Orchidaceae</taxon>
        <taxon>Vanilloideae</taxon>
        <taxon>Vanilleae</taxon>
        <taxon>Vanilla</taxon>
    </lineage>
</organism>
<keyword evidence="4" id="KW-0067">ATP-binding</keyword>
<dbReference type="EMBL" id="JADCNL010000013">
    <property type="protein sequence ID" value="KAG0455092.1"/>
    <property type="molecule type" value="Genomic_DNA"/>
</dbReference>
<feature type="compositionally biased region" description="Basic and acidic residues" evidence="5">
    <location>
        <begin position="64"/>
        <end position="76"/>
    </location>
</feature>
<feature type="compositionally biased region" description="Basic residues" evidence="5">
    <location>
        <begin position="77"/>
        <end position="87"/>
    </location>
</feature>
<dbReference type="GO" id="GO:0005524">
    <property type="term" value="F:ATP binding"/>
    <property type="evidence" value="ECO:0007669"/>
    <property type="project" value="UniProtKB-KW"/>
</dbReference>
<dbReference type="OrthoDB" id="60984at2759"/>
<evidence type="ECO:0000256" key="3">
    <source>
        <dbReference type="ARBA" id="ARBA00022806"/>
    </source>
</evidence>
<evidence type="ECO:0000259" key="6">
    <source>
        <dbReference type="Pfam" id="PF00270"/>
    </source>
</evidence>
<dbReference type="AlphaFoldDB" id="A0A835UB38"/>
<dbReference type="GO" id="GO:0004386">
    <property type="term" value="F:helicase activity"/>
    <property type="evidence" value="ECO:0007669"/>
    <property type="project" value="UniProtKB-KW"/>
</dbReference>
<dbReference type="InterPro" id="IPR011545">
    <property type="entry name" value="DEAD/DEAH_box_helicase_dom"/>
</dbReference>
<accession>A0A835UB38</accession>
<name>A0A835UB38_VANPL</name>
<keyword evidence="1" id="KW-0547">Nucleotide-binding</keyword>
<keyword evidence="8" id="KW-1185">Reference proteome</keyword>
<dbReference type="InterPro" id="IPR027417">
    <property type="entry name" value="P-loop_NTPase"/>
</dbReference>
<evidence type="ECO:0000256" key="5">
    <source>
        <dbReference type="SAM" id="MobiDB-lite"/>
    </source>
</evidence>
<evidence type="ECO:0000313" key="8">
    <source>
        <dbReference type="Proteomes" id="UP000636800"/>
    </source>
</evidence>
<dbReference type="Proteomes" id="UP000636800">
    <property type="component" value="Chromosome 13"/>
</dbReference>
<dbReference type="Pfam" id="PF00270">
    <property type="entry name" value="DEAD"/>
    <property type="match status" value="1"/>
</dbReference>
<reference evidence="7 8" key="1">
    <citation type="journal article" date="2020" name="Nat. Food">
        <title>A phased Vanilla planifolia genome enables genetic improvement of flavour and production.</title>
        <authorList>
            <person name="Hasing T."/>
            <person name="Tang H."/>
            <person name="Brym M."/>
            <person name="Khazi F."/>
            <person name="Huang T."/>
            <person name="Chambers A.H."/>
        </authorList>
    </citation>
    <scope>NUCLEOTIDE SEQUENCE [LARGE SCALE GENOMIC DNA]</scope>
    <source>
        <tissue evidence="7">Leaf</tissue>
    </source>
</reference>
<protein>
    <recommendedName>
        <fullName evidence="6">DEAD/DEAH-box helicase domain-containing protein</fullName>
    </recommendedName>
</protein>
<dbReference type="PANTHER" id="PTHR47960">
    <property type="entry name" value="DEAD-BOX ATP-DEPENDENT RNA HELICASE 50"/>
    <property type="match status" value="1"/>
</dbReference>
<dbReference type="GO" id="GO:0016787">
    <property type="term" value="F:hydrolase activity"/>
    <property type="evidence" value="ECO:0007669"/>
    <property type="project" value="UniProtKB-KW"/>
</dbReference>
<evidence type="ECO:0000313" key="7">
    <source>
        <dbReference type="EMBL" id="KAG0455092.1"/>
    </source>
</evidence>
<proteinExistence type="predicted"/>
<feature type="region of interest" description="Disordered" evidence="5">
    <location>
        <begin position="60"/>
        <end position="89"/>
    </location>
</feature>
<feature type="region of interest" description="Disordered" evidence="5">
    <location>
        <begin position="1"/>
        <end position="22"/>
    </location>
</feature>
<dbReference type="SUPFAM" id="SSF52540">
    <property type="entry name" value="P-loop containing nucleoside triphosphate hydrolases"/>
    <property type="match status" value="1"/>
</dbReference>
<dbReference type="GO" id="GO:0003676">
    <property type="term" value="F:nucleic acid binding"/>
    <property type="evidence" value="ECO:0007669"/>
    <property type="project" value="InterPro"/>
</dbReference>
<feature type="domain" description="DEAD/DEAH-box helicase" evidence="6">
    <location>
        <begin position="225"/>
        <end position="334"/>
    </location>
</feature>